<evidence type="ECO:0000313" key="2">
    <source>
        <dbReference type="Proteomes" id="UP000183275"/>
    </source>
</evidence>
<dbReference type="EMBL" id="FOIS01000007">
    <property type="protein sequence ID" value="SEW33149.1"/>
    <property type="molecule type" value="Genomic_DNA"/>
</dbReference>
<keyword evidence="2" id="KW-1185">Reference proteome</keyword>
<protein>
    <recommendedName>
        <fullName evidence="3">MarR family transcriptional regulator</fullName>
    </recommendedName>
</protein>
<organism evidence="1 2">
    <name type="scientific">Natrinema salifodinae</name>
    <dbReference type="NCBI Taxonomy" id="1202768"/>
    <lineage>
        <taxon>Archaea</taxon>
        <taxon>Methanobacteriati</taxon>
        <taxon>Methanobacteriota</taxon>
        <taxon>Stenosarchaea group</taxon>
        <taxon>Halobacteria</taxon>
        <taxon>Halobacteriales</taxon>
        <taxon>Natrialbaceae</taxon>
        <taxon>Natrinema</taxon>
    </lineage>
</organism>
<dbReference type="Proteomes" id="UP000183275">
    <property type="component" value="Unassembled WGS sequence"/>
</dbReference>
<name>A0A1I0QZM2_9EURY</name>
<accession>A0A1I0QZM2</accession>
<dbReference type="AlphaFoldDB" id="A0A1I0QZM2"/>
<evidence type="ECO:0008006" key="3">
    <source>
        <dbReference type="Google" id="ProtNLM"/>
    </source>
</evidence>
<sequence length="78" mass="9167">MAVKNMVNENYEPNAHEDKVLDFIKDEPCGRVTNRYVREETSMPAERVDPALNNLEKAGWVKRLTRGFYELVEDPRDR</sequence>
<dbReference type="InterPro" id="IPR036388">
    <property type="entry name" value="WH-like_DNA-bd_sf"/>
</dbReference>
<dbReference type="STRING" id="1202768.SAMN05216285_4213"/>
<reference evidence="2" key="1">
    <citation type="submission" date="2016-10" db="EMBL/GenBank/DDBJ databases">
        <authorList>
            <person name="Varghese N."/>
        </authorList>
    </citation>
    <scope>NUCLEOTIDE SEQUENCE [LARGE SCALE GENOMIC DNA]</scope>
    <source>
        <strain evidence="2">CGMCC 1.12284</strain>
    </source>
</reference>
<dbReference type="SUPFAM" id="SSF46785">
    <property type="entry name" value="Winged helix' DNA-binding domain"/>
    <property type="match status" value="1"/>
</dbReference>
<dbReference type="eggNOG" id="arCOG00394">
    <property type="taxonomic scope" value="Archaea"/>
</dbReference>
<dbReference type="Gene3D" id="1.10.10.10">
    <property type="entry name" value="Winged helix-like DNA-binding domain superfamily/Winged helix DNA-binding domain"/>
    <property type="match status" value="1"/>
</dbReference>
<dbReference type="InterPro" id="IPR036390">
    <property type="entry name" value="WH_DNA-bd_sf"/>
</dbReference>
<gene>
    <name evidence="1" type="ORF">SAMN05216285_4213</name>
</gene>
<evidence type="ECO:0000313" key="1">
    <source>
        <dbReference type="EMBL" id="SEW33149.1"/>
    </source>
</evidence>
<proteinExistence type="predicted"/>